<feature type="chain" id="PRO_5036789536" description="Tissue inhibitor of metalloproteinase" evidence="2">
    <location>
        <begin position="29"/>
        <end position="177"/>
    </location>
</feature>
<keyword evidence="2" id="KW-0732">Signal</keyword>
<dbReference type="AlphaFoldDB" id="A0A931G0G9"/>
<evidence type="ECO:0000313" key="3">
    <source>
        <dbReference type="EMBL" id="MBG0566773.1"/>
    </source>
</evidence>
<evidence type="ECO:0000313" key="4">
    <source>
        <dbReference type="Proteomes" id="UP000598146"/>
    </source>
</evidence>
<protein>
    <recommendedName>
        <fullName evidence="5">Tissue inhibitor of metalloproteinase</fullName>
    </recommendedName>
</protein>
<gene>
    <name evidence="3" type="ORF">I4J89_35535</name>
</gene>
<sequence length="177" mass="18370">MRLRAALLFVFTVVGLAVITSPADPAWACSCAWSPAEQDEHAELIVVGRVTEVTDTSVRLAIESVEKGDADRTAPLKLRVGRSEASCGYEFRTGLRYRVNARDGATGLCTGVAELAFMPPTTSPASPAASAVPAEPVAMRPAAESSGSSSWIAAGAGLTVLAAAAVAVAVWRRGRRS</sequence>
<keyword evidence="1" id="KW-1133">Transmembrane helix</keyword>
<keyword evidence="4" id="KW-1185">Reference proteome</keyword>
<evidence type="ECO:0008006" key="5">
    <source>
        <dbReference type="Google" id="ProtNLM"/>
    </source>
</evidence>
<reference evidence="3" key="1">
    <citation type="submission" date="2020-11" db="EMBL/GenBank/DDBJ databases">
        <title>Isolation and identification of active actinomycetes.</title>
        <authorList>
            <person name="Sun X."/>
        </authorList>
    </citation>
    <scope>NUCLEOTIDE SEQUENCE</scope>
    <source>
        <strain evidence="3">NEAU-A11</strain>
    </source>
</reference>
<feature type="transmembrane region" description="Helical" evidence="1">
    <location>
        <begin position="151"/>
        <end position="171"/>
    </location>
</feature>
<comment type="caution">
    <text evidence="3">The sequence shown here is derived from an EMBL/GenBank/DDBJ whole genome shotgun (WGS) entry which is preliminary data.</text>
</comment>
<dbReference type="RefSeq" id="WP_196418538.1">
    <property type="nucleotide sequence ID" value="NZ_JADQTO010000022.1"/>
</dbReference>
<feature type="signal peptide" evidence="2">
    <location>
        <begin position="1"/>
        <end position="28"/>
    </location>
</feature>
<name>A0A931G0G9_9ACTN</name>
<evidence type="ECO:0000256" key="2">
    <source>
        <dbReference type="SAM" id="SignalP"/>
    </source>
</evidence>
<dbReference type="EMBL" id="JADQTO010000022">
    <property type="protein sequence ID" value="MBG0566773.1"/>
    <property type="molecule type" value="Genomic_DNA"/>
</dbReference>
<accession>A0A931G0G9</accession>
<evidence type="ECO:0000256" key="1">
    <source>
        <dbReference type="SAM" id="Phobius"/>
    </source>
</evidence>
<keyword evidence="1" id="KW-0812">Transmembrane</keyword>
<proteinExistence type="predicted"/>
<keyword evidence="1" id="KW-0472">Membrane</keyword>
<dbReference type="Proteomes" id="UP000598146">
    <property type="component" value="Unassembled WGS sequence"/>
</dbReference>
<organism evidence="3 4">
    <name type="scientific">Actinoplanes aureus</name>
    <dbReference type="NCBI Taxonomy" id="2792083"/>
    <lineage>
        <taxon>Bacteria</taxon>
        <taxon>Bacillati</taxon>
        <taxon>Actinomycetota</taxon>
        <taxon>Actinomycetes</taxon>
        <taxon>Micromonosporales</taxon>
        <taxon>Micromonosporaceae</taxon>
        <taxon>Actinoplanes</taxon>
    </lineage>
</organism>